<dbReference type="Gene3D" id="3.10.129.10">
    <property type="entry name" value="Hotdog Thioesterase"/>
    <property type="match status" value="1"/>
</dbReference>
<feature type="domain" description="Peroxisomal multifunctional enzyme type 2-like N-terminal" evidence="4">
    <location>
        <begin position="308"/>
        <end position="408"/>
    </location>
</feature>
<dbReference type="InterPro" id="IPR051687">
    <property type="entry name" value="Peroxisomal_Beta-Oxidation"/>
</dbReference>
<protein>
    <recommendedName>
        <fullName evidence="4">Peroxisomal multifunctional enzyme type 2-like N-terminal domain-containing protein</fullName>
    </recommendedName>
</protein>
<dbReference type="InterPro" id="IPR054357">
    <property type="entry name" value="MFE-2_N"/>
</dbReference>
<proteinExistence type="inferred from homology"/>
<reference evidence="5" key="1">
    <citation type="submission" date="2025-08" db="UniProtKB">
        <authorList>
            <consortium name="Ensembl"/>
        </authorList>
    </citation>
    <scope>IDENTIFICATION</scope>
</reference>
<dbReference type="InterPro" id="IPR029069">
    <property type="entry name" value="HotDog_dom_sf"/>
</dbReference>
<dbReference type="Gene3D" id="3.40.50.720">
    <property type="entry name" value="NAD(P)-binding Rossmann-like Domain"/>
    <property type="match status" value="1"/>
</dbReference>
<dbReference type="Ensembl" id="ENSOKIT00005088075.1">
    <property type="protein sequence ID" value="ENSOKIP00005082520.1"/>
    <property type="gene ID" value="ENSOKIG00005035725.1"/>
</dbReference>
<evidence type="ECO:0000256" key="3">
    <source>
        <dbReference type="ARBA" id="ARBA00023239"/>
    </source>
</evidence>
<organism evidence="5 6">
    <name type="scientific">Oncorhynchus kisutch</name>
    <name type="common">Coho salmon</name>
    <name type="synonym">Salmo kisutch</name>
    <dbReference type="NCBI Taxonomy" id="8019"/>
    <lineage>
        <taxon>Eukaryota</taxon>
        <taxon>Metazoa</taxon>
        <taxon>Chordata</taxon>
        <taxon>Craniata</taxon>
        <taxon>Vertebrata</taxon>
        <taxon>Euteleostomi</taxon>
        <taxon>Actinopterygii</taxon>
        <taxon>Neopterygii</taxon>
        <taxon>Teleostei</taxon>
        <taxon>Protacanthopterygii</taxon>
        <taxon>Salmoniformes</taxon>
        <taxon>Salmonidae</taxon>
        <taxon>Salmoninae</taxon>
        <taxon>Oncorhynchus</taxon>
    </lineage>
</organism>
<dbReference type="SUPFAM" id="SSF54637">
    <property type="entry name" value="Thioesterase/thiol ester dehydrase-isomerase"/>
    <property type="match status" value="1"/>
</dbReference>
<dbReference type="Pfam" id="PF22622">
    <property type="entry name" value="MFE-2_hydrat-2_N"/>
    <property type="match status" value="1"/>
</dbReference>
<comment type="similarity">
    <text evidence="1">Belongs to the short-chain dehydrogenases/reductases (SDR) family.</text>
</comment>
<keyword evidence="3" id="KW-0456">Lyase</keyword>
<dbReference type="GeneTree" id="ENSGT00940000158343"/>
<dbReference type="PANTHER" id="PTHR45024">
    <property type="entry name" value="DEHYDROGENASES, SHORT CHAIN"/>
    <property type="match status" value="1"/>
</dbReference>
<dbReference type="Gene3D" id="1.10.287.4290">
    <property type="match status" value="1"/>
</dbReference>
<evidence type="ECO:0000256" key="1">
    <source>
        <dbReference type="ARBA" id="ARBA00006484"/>
    </source>
</evidence>
<keyword evidence="6" id="KW-1185">Reference proteome</keyword>
<dbReference type="InterPro" id="IPR002347">
    <property type="entry name" value="SDR_fam"/>
</dbReference>
<keyword evidence="2" id="KW-0560">Oxidoreductase</keyword>
<dbReference type="PANTHER" id="PTHR45024:SF2">
    <property type="entry name" value="SCP2 DOMAIN-CONTAINING PROTEIN"/>
    <property type="match status" value="1"/>
</dbReference>
<reference evidence="5" key="2">
    <citation type="submission" date="2025-09" db="UniProtKB">
        <authorList>
            <consortium name="Ensembl"/>
        </authorList>
    </citation>
    <scope>IDENTIFICATION</scope>
</reference>
<dbReference type="GO" id="GO:0016491">
    <property type="term" value="F:oxidoreductase activity"/>
    <property type="evidence" value="ECO:0007669"/>
    <property type="project" value="UniProtKB-KW"/>
</dbReference>
<dbReference type="AlphaFoldDB" id="A0A8C7JG56"/>
<sequence length="437" mass="48118">FFLATVILHLRNFKMSSPHTVNDLGRDIKGGRKRSAAPDKVDKEIKANGGKAVANYEEDQNAAWLFINIFNKDDNVNNILIQNKKPWKTENSPNWYLLYRVHLRGSFMVTRAAWNHMKNQKFGRIVMTSLAAGIYGNFGQANYSAAKLGLANTLAIEGQKHNIHYNTITPTAGSCLTETVMPPVLESRIHFPLVLWLSHEQCQENGGLLEVGAGWIRKLRWERSQGHIVRHKNQGMSPEAVRHQWDNICDFTNATKPANISESLATLVEVLSGTVPNPISSIVSTAASGISPAVGQKLPESSFMGLSTKDDEHLKFLYEGHEGFICLPTFGGWAPCLDSTLTSPKAQGNTHPDTVLATIYWFNTLNSTNGVASQDVLDKGSGAVILLDVGVLQQELVFYNQYSLFIVGAGGFGGKRTSDEAMVTLPICDISEVPLFF</sequence>
<accession>A0A8C7JG56</accession>
<dbReference type="GO" id="GO:0016829">
    <property type="term" value="F:lyase activity"/>
    <property type="evidence" value="ECO:0007669"/>
    <property type="project" value="UniProtKB-KW"/>
</dbReference>
<evidence type="ECO:0000259" key="4">
    <source>
        <dbReference type="Pfam" id="PF22622"/>
    </source>
</evidence>
<name>A0A8C7JG56_ONCKI</name>
<dbReference type="FunFam" id="1.10.287.4290:FF:000001">
    <property type="entry name" value="Peroxisomal multifunctional enzyme type 2"/>
    <property type="match status" value="1"/>
</dbReference>
<dbReference type="InterPro" id="IPR036291">
    <property type="entry name" value="NAD(P)-bd_dom_sf"/>
</dbReference>
<dbReference type="Pfam" id="PF00106">
    <property type="entry name" value="adh_short"/>
    <property type="match status" value="1"/>
</dbReference>
<evidence type="ECO:0000313" key="5">
    <source>
        <dbReference type="Ensembl" id="ENSOKIP00005082520.1"/>
    </source>
</evidence>
<evidence type="ECO:0000256" key="2">
    <source>
        <dbReference type="ARBA" id="ARBA00023002"/>
    </source>
</evidence>
<dbReference type="SUPFAM" id="SSF51735">
    <property type="entry name" value="NAD(P)-binding Rossmann-fold domains"/>
    <property type="match status" value="1"/>
</dbReference>
<evidence type="ECO:0000313" key="6">
    <source>
        <dbReference type="Proteomes" id="UP000694557"/>
    </source>
</evidence>
<dbReference type="Proteomes" id="UP000694557">
    <property type="component" value="Unassembled WGS sequence"/>
</dbReference>